<sequence>MKTKTKTKVALVALCLLASHGAMAKDYYLAPNGTGNGMTIDKPFGDPVKAFAALKAGDILYVRGGTYHLSQTINVTETGTADKRICVFAYPGDTERPVFDFAGQPRSTATEAANNRGIMHKIGANYWHYRGLDICHSADNGMKLEGSYCVVELCRFYGNEDTGLQQGFGKDSKGNNTRNTEFKYGRFNIIVNCDAYDNHDPWTNGGNADGFAIKLFPGPGNEFHGCRAWHNSDDGWDLYYTVFPIVVDNCWCLNNGFDKGNANGFKMGGCKQGGTSTGGHVFKNCIVAFHANKGFDQNHHREGSYLINDLSYGNGINYGYNMEAPDYGNWVLRNCVGFAYGSQKMERNSAFTKAPDIEYCTWTTLDNTNPLGEKASSNGTSYAKTINNYSSEYEDLSYETGISARQDNGELPLKFGRLKAGSKLIDAGTPITDFKTVDAHKAAYEYADNAPQNWSVTLNIPYVGKAPDYGPYEYGGDDNAYTLKMPVNDGTVEDAIPEPSDGKNWVTTTVVNNYLFQDEVIADEVKKYITGGTADGVNPRYYGKSSDGSGSVTYVDETTARGKKYSATYGAYRIPKTTNVEFTLPSLAEMKSNVYCTGRRTLVIDWHYADNSKSGTVPVSLSEGVAPVDVKAKVGKIEKKPIVVTLTNNGGGDMYLTDLTLGVYQEVDEDGNPIVSGIEQVEKDSATKTYQMYQTTNGLIVYGDIASLNVFSADGKKVAGSTDSQFVNTSALVKGMYIVLIKGKDGSTGAQKFLRR</sequence>
<dbReference type="Gene3D" id="2.160.20.10">
    <property type="entry name" value="Single-stranded right-handed beta-helix, Pectin lyase-like"/>
    <property type="match status" value="1"/>
</dbReference>
<evidence type="ECO:0000256" key="5">
    <source>
        <dbReference type="ARBA" id="ARBA00022729"/>
    </source>
</evidence>
<evidence type="ECO:0000256" key="7">
    <source>
        <dbReference type="ARBA" id="ARBA00023239"/>
    </source>
</evidence>
<name>A0A6A7WEC4_9BACT</name>
<dbReference type="GO" id="GO:0046872">
    <property type="term" value="F:metal ion binding"/>
    <property type="evidence" value="ECO:0007669"/>
    <property type="project" value="UniProtKB-KW"/>
</dbReference>
<keyword evidence="7" id="KW-0456">Lyase</keyword>
<dbReference type="OrthoDB" id="8660908at2"/>
<evidence type="ECO:0000256" key="2">
    <source>
        <dbReference type="ARBA" id="ARBA00004613"/>
    </source>
</evidence>
<dbReference type="InterPro" id="IPR052052">
    <property type="entry name" value="Polysaccharide_Lyase_9"/>
</dbReference>
<dbReference type="GO" id="GO:0016837">
    <property type="term" value="F:carbon-oxygen lyase activity, acting on polysaccharides"/>
    <property type="evidence" value="ECO:0007669"/>
    <property type="project" value="TreeGrafter"/>
</dbReference>
<dbReference type="InterPro" id="IPR012334">
    <property type="entry name" value="Pectin_lyas_fold"/>
</dbReference>
<keyword evidence="5 9" id="KW-0732">Signal</keyword>
<dbReference type="InterPro" id="IPR011050">
    <property type="entry name" value="Pectin_lyase_fold/virulence"/>
</dbReference>
<organism evidence="11 12">
    <name type="scientific">Segatella copri</name>
    <dbReference type="NCBI Taxonomy" id="165179"/>
    <lineage>
        <taxon>Bacteria</taxon>
        <taxon>Pseudomonadati</taxon>
        <taxon>Bacteroidota</taxon>
        <taxon>Bacteroidia</taxon>
        <taxon>Bacteroidales</taxon>
        <taxon>Prevotellaceae</taxon>
        <taxon>Segatella</taxon>
    </lineage>
</organism>
<keyword evidence="4" id="KW-0479">Metal-binding</keyword>
<dbReference type="PANTHER" id="PTHR40088:SF1">
    <property type="entry name" value="PECTATE LYASE PEL9"/>
    <property type="match status" value="1"/>
</dbReference>
<comment type="subcellular location">
    <subcellularLocation>
        <location evidence="2">Secreted</location>
    </subcellularLocation>
</comment>
<gene>
    <name evidence="11" type="ORF">F7D20_12575</name>
</gene>
<accession>A0A6A7WEC4</accession>
<evidence type="ECO:0000313" key="12">
    <source>
        <dbReference type="Proteomes" id="UP000384372"/>
    </source>
</evidence>
<dbReference type="InterPro" id="IPR053868">
    <property type="entry name" value="Pel9A-like_beta_helix"/>
</dbReference>
<evidence type="ECO:0000313" key="11">
    <source>
        <dbReference type="EMBL" id="MQP12772.1"/>
    </source>
</evidence>
<evidence type="ECO:0000256" key="9">
    <source>
        <dbReference type="SAM" id="SignalP"/>
    </source>
</evidence>
<dbReference type="GO" id="GO:0005576">
    <property type="term" value="C:extracellular region"/>
    <property type="evidence" value="ECO:0007669"/>
    <property type="project" value="UniProtKB-SubCell"/>
</dbReference>
<evidence type="ECO:0000259" key="10">
    <source>
        <dbReference type="Pfam" id="PF22842"/>
    </source>
</evidence>
<keyword evidence="12" id="KW-1185">Reference proteome</keyword>
<feature type="domain" description="Pel9A-like right handed beta-helix region" evidence="10">
    <location>
        <begin position="22"/>
        <end position="319"/>
    </location>
</feature>
<dbReference type="Proteomes" id="UP000384372">
    <property type="component" value="Unassembled WGS sequence"/>
</dbReference>
<evidence type="ECO:0000256" key="1">
    <source>
        <dbReference type="ARBA" id="ARBA00001913"/>
    </source>
</evidence>
<keyword evidence="6" id="KW-0106">Calcium</keyword>
<dbReference type="RefSeq" id="WP_158464336.1">
    <property type="nucleotide sequence ID" value="NZ_VZAD01000097.1"/>
</dbReference>
<dbReference type="AlphaFoldDB" id="A0A6A7WEC4"/>
<keyword evidence="3" id="KW-0964">Secreted</keyword>
<dbReference type="EMBL" id="VZAD01000097">
    <property type="protein sequence ID" value="MQP12772.1"/>
    <property type="molecule type" value="Genomic_DNA"/>
</dbReference>
<protein>
    <recommendedName>
        <fullName evidence="10">Pel9A-like right handed beta-helix region domain-containing protein</fullName>
    </recommendedName>
</protein>
<proteinExistence type="inferred from homology"/>
<dbReference type="PANTHER" id="PTHR40088">
    <property type="entry name" value="PECTATE LYASE (EUROFUNG)"/>
    <property type="match status" value="1"/>
</dbReference>
<feature type="chain" id="PRO_5025342963" description="Pel9A-like right handed beta-helix region domain-containing protein" evidence="9">
    <location>
        <begin position="25"/>
        <end position="756"/>
    </location>
</feature>
<dbReference type="Pfam" id="PF22842">
    <property type="entry name" value="Pel9A-like_beta_helix"/>
    <property type="match status" value="1"/>
</dbReference>
<evidence type="ECO:0000256" key="6">
    <source>
        <dbReference type="ARBA" id="ARBA00022837"/>
    </source>
</evidence>
<evidence type="ECO:0000256" key="3">
    <source>
        <dbReference type="ARBA" id="ARBA00022525"/>
    </source>
</evidence>
<reference evidence="11 12" key="1">
    <citation type="submission" date="2019-09" db="EMBL/GenBank/DDBJ databases">
        <title>Distinct polysaccharide growth profiles of human intestinal Prevotella copri isolates.</title>
        <authorList>
            <person name="Fehlner-Peach H."/>
            <person name="Magnabosco C."/>
            <person name="Raghavan V."/>
            <person name="Scher J.U."/>
            <person name="Tett A."/>
            <person name="Cox L.M."/>
            <person name="Gottsegen C."/>
            <person name="Watters A."/>
            <person name="Wiltshire- Gordon J.D."/>
            <person name="Segata N."/>
            <person name="Bonneau R."/>
            <person name="Littman D.R."/>
        </authorList>
    </citation>
    <scope>NUCLEOTIDE SEQUENCE [LARGE SCALE GENOMIC DNA]</scope>
    <source>
        <strain evidence="12">iAQ1173</strain>
    </source>
</reference>
<evidence type="ECO:0000256" key="4">
    <source>
        <dbReference type="ARBA" id="ARBA00022723"/>
    </source>
</evidence>
<evidence type="ECO:0000256" key="8">
    <source>
        <dbReference type="ARBA" id="ARBA00038263"/>
    </source>
</evidence>
<comment type="caution">
    <text evidence="11">The sequence shown here is derived from an EMBL/GenBank/DDBJ whole genome shotgun (WGS) entry which is preliminary data.</text>
</comment>
<feature type="signal peptide" evidence="9">
    <location>
        <begin position="1"/>
        <end position="24"/>
    </location>
</feature>
<comment type="cofactor">
    <cofactor evidence="1">
        <name>Ca(2+)</name>
        <dbReference type="ChEBI" id="CHEBI:29108"/>
    </cofactor>
</comment>
<comment type="similarity">
    <text evidence="8">Belongs to the polysaccharide lyase 9 family.</text>
</comment>
<dbReference type="SUPFAM" id="SSF51126">
    <property type="entry name" value="Pectin lyase-like"/>
    <property type="match status" value="1"/>
</dbReference>